<accession>A0A645JGY4</accession>
<reference evidence="1" key="1">
    <citation type="submission" date="2019-08" db="EMBL/GenBank/DDBJ databases">
        <authorList>
            <person name="Kucharzyk K."/>
            <person name="Murdoch R.W."/>
            <person name="Higgins S."/>
            <person name="Loffler F."/>
        </authorList>
    </citation>
    <scope>NUCLEOTIDE SEQUENCE</scope>
</reference>
<dbReference type="AlphaFoldDB" id="A0A645JGY4"/>
<organism evidence="1">
    <name type="scientific">bioreactor metagenome</name>
    <dbReference type="NCBI Taxonomy" id="1076179"/>
    <lineage>
        <taxon>unclassified sequences</taxon>
        <taxon>metagenomes</taxon>
        <taxon>ecological metagenomes</taxon>
    </lineage>
</organism>
<dbReference type="InterPro" id="IPR009282">
    <property type="entry name" value="DUF937"/>
</dbReference>
<comment type="caution">
    <text evidence="1">The sequence shown here is derived from an EMBL/GenBank/DDBJ whole genome shotgun (WGS) entry which is preliminary data.</text>
</comment>
<evidence type="ECO:0008006" key="2">
    <source>
        <dbReference type="Google" id="ProtNLM"/>
    </source>
</evidence>
<dbReference type="Pfam" id="PF06078">
    <property type="entry name" value="DUF937"/>
    <property type="match status" value="1"/>
</dbReference>
<proteinExistence type="predicted"/>
<sequence>MGLPALLQALGRNASTSEGAASLAHALDQHQDDDVDDLDGFLNNVDREDGAKILQHIFADKNAGIQNRLAQKTGMETNQVMDIMEQLAPLLMGTLAQQKKQRNVDQSGIADLLGGMMQQGNGGKNSFMNMAMDLLDANNDGSIVDDIGGVLKGFLKQ</sequence>
<evidence type="ECO:0000313" key="1">
    <source>
        <dbReference type="EMBL" id="MPN62871.1"/>
    </source>
</evidence>
<protein>
    <recommendedName>
        <fullName evidence="2">DUF937 domain-containing protein</fullName>
    </recommendedName>
</protein>
<gene>
    <name evidence="1" type="ORF">SDC9_210624</name>
</gene>
<dbReference type="EMBL" id="VSSQ01141522">
    <property type="protein sequence ID" value="MPN62871.1"/>
    <property type="molecule type" value="Genomic_DNA"/>
</dbReference>
<name>A0A645JGY4_9ZZZZ</name>